<name>A0A1H4CIN9_9BACT</name>
<dbReference type="Pfam" id="PF01678">
    <property type="entry name" value="DAP_epimerase"/>
    <property type="match status" value="2"/>
</dbReference>
<sequence>MQEIQFYKYQGTGNDFVMIDGISTPVELTLDQVRKLCSKGFGVATDGLIILKKAEGLDFEMDYYNADGTQSMCGNGGRCAVKFAKQIGIFPTGSYRFKAIDGLHEATIEENGWVNLKMKDVSQIKTYGTDFILNTGSPHYVVQTDQVKSLNVVEEGRKIRYSDPFKEEGINVNFVQTINDTSIFVRTYERGVENETLSCGTGVTAASIVAAHNDRGFNRIEVETLGGKLAVEFDRTSEEHFENVLLCGPAELVFEGKIKLS</sequence>
<proteinExistence type="inferred from homology"/>
<dbReference type="AlphaFoldDB" id="A0A1H4CIN9"/>
<accession>A0A1H4CIN9</accession>
<keyword evidence="3" id="KW-0028">Amino-acid biosynthesis</keyword>
<feature type="site" description="Could be important to modulate the pK values of the two catalytic cysteine residues" evidence="3">
    <location>
        <position position="139"/>
    </location>
</feature>
<evidence type="ECO:0000256" key="3">
    <source>
        <dbReference type="HAMAP-Rule" id="MF_00197"/>
    </source>
</evidence>
<keyword evidence="6" id="KW-1185">Reference proteome</keyword>
<evidence type="ECO:0000256" key="2">
    <source>
        <dbReference type="ARBA" id="ARBA00023235"/>
    </source>
</evidence>
<keyword evidence="3" id="KW-0457">Lysine biosynthesis</keyword>
<dbReference type="GO" id="GO:0005829">
    <property type="term" value="C:cytosol"/>
    <property type="evidence" value="ECO:0007669"/>
    <property type="project" value="TreeGrafter"/>
</dbReference>
<keyword evidence="2 3" id="KW-0413">Isomerase</keyword>
<dbReference type="EMBL" id="FNQY01000032">
    <property type="protein sequence ID" value="SEA60209.1"/>
    <property type="molecule type" value="Genomic_DNA"/>
</dbReference>
<dbReference type="PANTHER" id="PTHR31689">
    <property type="entry name" value="DIAMINOPIMELATE EPIMERASE, CHLOROPLASTIC"/>
    <property type="match status" value="1"/>
</dbReference>
<dbReference type="STRING" id="551991.SAMN05192529_1329"/>
<gene>
    <name evidence="3" type="primary">dapF</name>
    <name evidence="5" type="ORF">SAMN05192529_1329</name>
</gene>
<comment type="similarity">
    <text evidence="1 3">Belongs to the diaminopimelate epimerase family.</text>
</comment>
<dbReference type="EC" id="5.1.1.7" evidence="3 4"/>
<evidence type="ECO:0000313" key="5">
    <source>
        <dbReference type="EMBL" id="SEA60209.1"/>
    </source>
</evidence>
<feature type="site" description="Could be important to modulate the pK values of the two catalytic cysteine residues" evidence="3">
    <location>
        <position position="189"/>
    </location>
</feature>
<comment type="pathway">
    <text evidence="3">Amino-acid biosynthesis; L-lysine biosynthesis via DAP pathway; DL-2,6-diaminopimelate from LL-2,6-diaminopimelate: step 1/1.</text>
</comment>
<evidence type="ECO:0000256" key="1">
    <source>
        <dbReference type="ARBA" id="ARBA00010219"/>
    </source>
</evidence>
<keyword evidence="3" id="KW-0963">Cytoplasm</keyword>
<dbReference type="GO" id="GO:0008837">
    <property type="term" value="F:diaminopimelate epimerase activity"/>
    <property type="evidence" value="ECO:0007669"/>
    <property type="project" value="UniProtKB-UniRule"/>
</dbReference>
<dbReference type="NCBIfam" id="TIGR00652">
    <property type="entry name" value="DapF"/>
    <property type="match status" value="1"/>
</dbReference>
<dbReference type="HAMAP" id="MF_00197">
    <property type="entry name" value="DAP_epimerase"/>
    <property type="match status" value="1"/>
</dbReference>
<organism evidence="5 6">
    <name type="scientific">Arachidicoccus rhizosphaerae</name>
    <dbReference type="NCBI Taxonomy" id="551991"/>
    <lineage>
        <taxon>Bacteria</taxon>
        <taxon>Pseudomonadati</taxon>
        <taxon>Bacteroidota</taxon>
        <taxon>Chitinophagia</taxon>
        <taxon>Chitinophagales</taxon>
        <taxon>Chitinophagaceae</taxon>
        <taxon>Arachidicoccus</taxon>
    </lineage>
</organism>
<dbReference type="Gene3D" id="3.10.310.10">
    <property type="entry name" value="Diaminopimelate Epimerase, Chain A, domain 1"/>
    <property type="match status" value="2"/>
</dbReference>
<reference evidence="5 6" key="1">
    <citation type="submission" date="2016-10" db="EMBL/GenBank/DDBJ databases">
        <authorList>
            <person name="de Groot N.N."/>
        </authorList>
    </citation>
    <scope>NUCLEOTIDE SEQUENCE [LARGE SCALE GENOMIC DNA]</scope>
    <source>
        <strain evidence="5 6">Vu-144</strain>
    </source>
</reference>
<dbReference type="Proteomes" id="UP000199041">
    <property type="component" value="Unassembled WGS sequence"/>
</dbReference>
<comment type="subunit">
    <text evidence="3">Homodimer.</text>
</comment>
<feature type="binding site" evidence="3">
    <location>
        <position position="14"/>
    </location>
    <ligand>
        <name>substrate</name>
    </ligand>
</feature>
<feature type="active site" description="Proton donor" evidence="3">
    <location>
        <position position="73"/>
    </location>
</feature>
<comment type="function">
    <text evidence="3">Catalyzes the stereoinversion of LL-2,6-diaminopimelate (L,L-DAP) to meso-diaminopimelate (meso-DAP), a precursor of L-lysine and an essential component of the bacterial peptidoglycan.</text>
</comment>
<protein>
    <recommendedName>
        <fullName evidence="3 4">Diaminopimelate epimerase</fullName>
        <shortName evidence="3">DAP epimerase</shortName>
        <ecNumber evidence="3 4">5.1.1.7</ecNumber>
    </recommendedName>
    <alternativeName>
        <fullName evidence="3">PLP-independent amino acid racemase</fullName>
    </alternativeName>
</protein>
<evidence type="ECO:0000313" key="6">
    <source>
        <dbReference type="Proteomes" id="UP000199041"/>
    </source>
</evidence>
<dbReference type="InterPro" id="IPR001653">
    <property type="entry name" value="DAP_epimerase_DapF"/>
</dbReference>
<dbReference type="OrthoDB" id="9805408at2"/>
<feature type="binding site" evidence="3">
    <location>
        <begin position="200"/>
        <end position="201"/>
    </location>
    <ligand>
        <name>substrate</name>
    </ligand>
</feature>
<dbReference type="UniPathway" id="UPA00034">
    <property type="reaction ID" value="UER00025"/>
</dbReference>
<feature type="active site" description="Proton acceptor" evidence="3">
    <location>
        <position position="199"/>
    </location>
</feature>
<dbReference type="GO" id="GO:0009089">
    <property type="term" value="P:lysine biosynthetic process via diaminopimelate"/>
    <property type="evidence" value="ECO:0007669"/>
    <property type="project" value="UniProtKB-UniRule"/>
</dbReference>
<evidence type="ECO:0000256" key="4">
    <source>
        <dbReference type="NCBIfam" id="TIGR00652"/>
    </source>
</evidence>
<feature type="binding site" evidence="3">
    <location>
        <begin position="189"/>
        <end position="190"/>
    </location>
    <ligand>
        <name>substrate</name>
    </ligand>
</feature>
<comment type="caution">
    <text evidence="3">Lacks conserved residue(s) required for the propagation of feature annotation.</text>
</comment>
<comment type="subcellular location">
    <subcellularLocation>
        <location evidence="3">Cytoplasm</location>
    </subcellularLocation>
</comment>
<feature type="binding site" evidence="3">
    <location>
        <begin position="74"/>
        <end position="75"/>
    </location>
    <ligand>
        <name>substrate</name>
    </ligand>
</feature>
<dbReference type="SUPFAM" id="SSF54506">
    <property type="entry name" value="Diaminopimelate epimerase-like"/>
    <property type="match status" value="2"/>
</dbReference>
<dbReference type="PANTHER" id="PTHR31689:SF0">
    <property type="entry name" value="DIAMINOPIMELATE EPIMERASE"/>
    <property type="match status" value="1"/>
</dbReference>
<dbReference type="RefSeq" id="WP_091401088.1">
    <property type="nucleotide sequence ID" value="NZ_FNQY01000032.1"/>
</dbReference>
<feature type="binding site" evidence="3">
    <location>
        <position position="65"/>
    </location>
    <ligand>
        <name>substrate</name>
    </ligand>
</feature>
<comment type="catalytic activity">
    <reaction evidence="3">
        <text>(2S,6S)-2,6-diaminopimelate = meso-2,6-diaminopimelate</text>
        <dbReference type="Rhea" id="RHEA:15393"/>
        <dbReference type="ChEBI" id="CHEBI:57609"/>
        <dbReference type="ChEBI" id="CHEBI:57791"/>
        <dbReference type="EC" id="5.1.1.7"/>
    </reaction>
</comment>
<feature type="binding site" evidence="3">
    <location>
        <position position="171"/>
    </location>
    <ligand>
        <name>substrate</name>
    </ligand>
</feature>